<keyword evidence="3" id="KW-0648">Protein biosynthesis</keyword>
<dbReference type="GeneID" id="74568412"/>
<dbReference type="Gene3D" id="2.40.50.140">
    <property type="entry name" value="Nucleic acid-binding proteins"/>
    <property type="match status" value="1"/>
</dbReference>
<dbReference type="AlphaFoldDB" id="A0A915SKG5"/>
<proteinExistence type="inferred from homology"/>
<evidence type="ECO:0000313" key="5">
    <source>
        <dbReference type="EMBL" id="BBL45623.1"/>
    </source>
</evidence>
<dbReference type="PANTHER" id="PTHR10602">
    <property type="entry name" value="EUKARYOTIC TRANSLATION INITIATION FACTOR 2 SUBUNIT 1"/>
    <property type="match status" value="1"/>
</dbReference>
<dbReference type="KEGG" id="naer:MJ1_0465"/>
<dbReference type="InterPro" id="IPR012340">
    <property type="entry name" value="NA-bd_OB-fold"/>
</dbReference>
<name>A0A915SKG5_9ARCH</name>
<dbReference type="SMART" id="SM00316">
    <property type="entry name" value="S1"/>
    <property type="match status" value="1"/>
</dbReference>
<gene>
    <name evidence="5" type="ORF">MJ1_0465</name>
</gene>
<evidence type="ECO:0000259" key="4">
    <source>
        <dbReference type="PROSITE" id="PS50126"/>
    </source>
</evidence>
<dbReference type="RefSeq" id="WP_258392939.1">
    <property type="nucleotide sequence ID" value="NZ_AP019769.1"/>
</dbReference>
<dbReference type="PROSITE" id="PS50126">
    <property type="entry name" value="S1"/>
    <property type="match status" value="1"/>
</dbReference>
<feature type="domain" description="S1 motif" evidence="4">
    <location>
        <begin position="11"/>
        <end position="82"/>
    </location>
</feature>
<dbReference type="EMBL" id="AP019769">
    <property type="protein sequence ID" value="BBL45623.1"/>
    <property type="molecule type" value="Genomic_DNA"/>
</dbReference>
<dbReference type="SUPFAM" id="SSF50249">
    <property type="entry name" value="Nucleic acid-binding proteins"/>
    <property type="match status" value="1"/>
</dbReference>
<evidence type="ECO:0000256" key="1">
    <source>
        <dbReference type="ARBA" id="ARBA00007223"/>
    </source>
</evidence>
<accession>A0A915SKG5</accession>
<sequence length="258" mass="30585">MYKRKDYPKDGEYVICTVEEISDISIRVNLNEYESFSGIIPMDELSNKRITNPRIILKEGKTIVCLVLDVDIKNRLCTLSYKRVDKNKQKAKVIEYKKENMAYNVLKIMSEKENIDTDKIYDEVIDKIIKTDKLYNVFLDVLINGKSVLNKYKINKKILDKLYQYIKEYLNPPKYKFDYILEAYNIEGDGILKLKEFLLKIKELNLEVKYLGSPRYMIRYYTINPKDLQSKEKKLLDLIDSEAKKYNIVYEISKNEGD</sequence>
<keyword evidence="2 5" id="KW-0396">Initiation factor</keyword>
<dbReference type="Gene3D" id="3.30.70.1130">
    <property type="entry name" value="EIF_2_alpha"/>
    <property type="match status" value="1"/>
</dbReference>
<evidence type="ECO:0000256" key="2">
    <source>
        <dbReference type="ARBA" id="ARBA00022540"/>
    </source>
</evidence>
<keyword evidence="6" id="KW-1185">Reference proteome</keyword>
<dbReference type="SUPFAM" id="SSF116742">
    <property type="entry name" value="eIF2alpha middle domain-like"/>
    <property type="match status" value="1"/>
</dbReference>
<evidence type="ECO:0000313" key="6">
    <source>
        <dbReference type="Proteomes" id="UP001055553"/>
    </source>
</evidence>
<organism evidence="5 6">
    <name type="scientific">Nanobdella aerobiophila</name>
    <dbReference type="NCBI Taxonomy" id="2586965"/>
    <lineage>
        <taxon>Archaea</taxon>
        <taxon>Nanobdellota</taxon>
        <taxon>Nanobdellia</taxon>
        <taxon>Nanobdellales</taxon>
        <taxon>Nanobdellaceae</taxon>
        <taxon>Nanobdella</taxon>
    </lineage>
</organism>
<dbReference type="SUPFAM" id="SSF110993">
    <property type="entry name" value="eIF-2-alpha, C-terminal domain"/>
    <property type="match status" value="1"/>
</dbReference>
<comment type="similarity">
    <text evidence="1">Belongs to the eIF-2-alpha family.</text>
</comment>
<dbReference type="Proteomes" id="UP001055553">
    <property type="component" value="Chromosome"/>
</dbReference>
<dbReference type="GO" id="GO:0003743">
    <property type="term" value="F:translation initiation factor activity"/>
    <property type="evidence" value="ECO:0007669"/>
    <property type="project" value="UniProtKB-KW"/>
</dbReference>
<dbReference type="Gene3D" id="1.10.150.190">
    <property type="entry name" value="Translation initiation factor 2, subunit 1, domain 2"/>
    <property type="match status" value="1"/>
</dbReference>
<reference evidence="6" key="1">
    <citation type="journal article" date="2022" name="Int. J. Syst. Evol. Microbiol.">
        <title>Nanobdella aerobiophila gen. nov., sp. nov., a thermoacidophilic, obligate ectosymbiotic archaeon, and proposal of Nanobdellaceae fam. nov., Nanobdellales ord. nov. and Nanobdellia class. nov.</title>
        <authorList>
            <person name="Kato S."/>
            <person name="Ogasawara A."/>
            <person name="Itoh T."/>
            <person name="Sakai H.D."/>
            <person name="Shimizu M."/>
            <person name="Yuki M."/>
            <person name="Kaneko M."/>
            <person name="Takashina T."/>
            <person name="Ohkuma M."/>
        </authorList>
    </citation>
    <scope>NUCLEOTIDE SEQUENCE [LARGE SCALE GENOMIC DNA]</scope>
    <source>
        <strain evidence="6">MJ1</strain>
    </source>
</reference>
<protein>
    <submittedName>
        <fullName evidence="5">Translation initiation factor 2 subunit alpha</fullName>
    </submittedName>
</protein>
<dbReference type="InterPro" id="IPR003029">
    <property type="entry name" value="S1_domain"/>
</dbReference>
<dbReference type="Pfam" id="PF07541">
    <property type="entry name" value="EIF_2_alpha"/>
    <property type="match status" value="1"/>
</dbReference>
<dbReference type="PANTHER" id="PTHR10602:SF0">
    <property type="entry name" value="EUKARYOTIC TRANSLATION INITIATION FACTOR 2 SUBUNIT 1"/>
    <property type="match status" value="1"/>
</dbReference>
<evidence type="ECO:0000256" key="3">
    <source>
        <dbReference type="ARBA" id="ARBA00022917"/>
    </source>
</evidence>
<dbReference type="InterPro" id="IPR024055">
    <property type="entry name" value="TIF2_asu_C"/>
</dbReference>
<dbReference type="InterPro" id="IPR011488">
    <property type="entry name" value="TIF_2_asu"/>
</dbReference>
<dbReference type="InterPro" id="IPR024054">
    <property type="entry name" value="TIF2_asu_middle_sf"/>
</dbReference>
<dbReference type="GO" id="GO:0003723">
    <property type="term" value="F:RNA binding"/>
    <property type="evidence" value="ECO:0007669"/>
    <property type="project" value="InterPro"/>
</dbReference>
<dbReference type="GO" id="GO:0043022">
    <property type="term" value="F:ribosome binding"/>
    <property type="evidence" value="ECO:0007669"/>
    <property type="project" value="TreeGrafter"/>
</dbReference>